<evidence type="ECO:0000259" key="6">
    <source>
        <dbReference type="PROSITE" id="PS50181"/>
    </source>
</evidence>
<dbReference type="PROSITE" id="PS50181">
    <property type="entry name" value="FBOX"/>
    <property type="match status" value="1"/>
</dbReference>
<keyword evidence="3" id="KW-0833">Ubl conjugation pathway</keyword>
<feature type="repeat" description="WD" evidence="4">
    <location>
        <begin position="540"/>
        <end position="567"/>
    </location>
</feature>
<keyword evidence="1 4" id="KW-0853">WD repeat</keyword>
<dbReference type="PROSITE" id="PS00678">
    <property type="entry name" value="WD_REPEATS_1"/>
    <property type="match status" value="5"/>
</dbReference>
<dbReference type="InterPro" id="IPR051075">
    <property type="entry name" value="SCF_subunit_WD-repeat"/>
</dbReference>
<feature type="repeat" description="WD" evidence="4">
    <location>
        <begin position="713"/>
        <end position="752"/>
    </location>
</feature>
<feature type="compositionally biased region" description="Basic and acidic residues" evidence="5">
    <location>
        <begin position="297"/>
        <end position="310"/>
    </location>
</feature>
<dbReference type="InterPro" id="IPR001810">
    <property type="entry name" value="F-box_dom"/>
</dbReference>
<dbReference type="InterPro" id="IPR019775">
    <property type="entry name" value="WD40_repeat_CS"/>
</dbReference>
<feature type="repeat" description="WD" evidence="4">
    <location>
        <begin position="468"/>
        <end position="507"/>
    </location>
</feature>
<dbReference type="eggNOG" id="KOG0274">
    <property type="taxonomic scope" value="Eukaryota"/>
</dbReference>
<evidence type="ECO:0000313" key="7">
    <source>
        <dbReference type="EMBL" id="CCA66929.1"/>
    </source>
</evidence>
<dbReference type="SUPFAM" id="SSF50998">
    <property type="entry name" value="Quinoprotein alcohol dehydrogenase-like"/>
    <property type="match status" value="1"/>
</dbReference>
<dbReference type="FunFam" id="1.20.1280.50:FF:000051">
    <property type="entry name" value="F-box and WD-40 domain-containing protein MET30"/>
    <property type="match status" value="1"/>
</dbReference>
<protein>
    <submittedName>
        <fullName evidence="7">Related to MET30-involved in regulation of sulfur assimilation genes and cell cycle progression</fullName>
    </submittedName>
</protein>
<dbReference type="OrthoDB" id="5580488at2759"/>
<evidence type="ECO:0000256" key="5">
    <source>
        <dbReference type="SAM" id="MobiDB-lite"/>
    </source>
</evidence>
<dbReference type="Gene3D" id="1.20.1280.50">
    <property type="match status" value="1"/>
</dbReference>
<evidence type="ECO:0000256" key="4">
    <source>
        <dbReference type="PROSITE-ProRule" id="PRU00221"/>
    </source>
</evidence>
<accession>G4T6F4</accession>
<dbReference type="PROSITE" id="PS50294">
    <property type="entry name" value="WD_REPEATS_REGION"/>
    <property type="match status" value="4"/>
</dbReference>
<dbReference type="EMBL" id="CAFZ01000007">
    <property type="protein sequence ID" value="CCA66929.1"/>
    <property type="molecule type" value="Genomic_DNA"/>
</dbReference>
<dbReference type="PRINTS" id="PR00320">
    <property type="entry name" value="GPROTEINBRPT"/>
</dbReference>
<name>G4T6F4_SERID</name>
<dbReference type="Gene3D" id="2.130.10.10">
    <property type="entry name" value="YVTN repeat-like/Quinoprotein amine dehydrogenase"/>
    <property type="match status" value="3"/>
</dbReference>
<feature type="region of interest" description="Disordered" evidence="5">
    <location>
        <begin position="617"/>
        <end position="650"/>
    </location>
</feature>
<feature type="repeat" description="WD" evidence="4">
    <location>
        <begin position="381"/>
        <end position="427"/>
    </location>
</feature>
<feature type="domain" description="F-box" evidence="6">
    <location>
        <begin position="220"/>
        <end position="266"/>
    </location>
</feature>
<evidence type="ECO:0000256" key="2">
    <source>
        <dbReference type="ARBA" id="ARBA00022737"/>
    </source>
</evidence>
<feature type="compositionally biased region" description="Low complexity" evidence="5">
    <location>
        <begin position="320"/>
        <end position="348"/>
    </location>
</feature>
<dbReference type="CDD" id="cd00200">
    <property type="entry name" value="WD40"/>
    <property type="match status" value="1"/>
</dbReference>
<dbReference type="InterPro" id="IPR011047">
    <property type="entry name" value="Quinoprotein_ADH-like_sf"/>
</dbReference>
<dbReference type="PROSITE" id="PS50082">
    <property type="entry name" value="WD_REPEATS_2"/>
    <property type="match status" value="7"/>
</dbReference>
<dbReference type="AlphaFoldDB" id="G4T6F4"/>
<evidence type="ECO:0000313" key="8">
    <source>
        <dbReference type="Proteomes" id="UP000007148"/>
    </source>
</evidence>
<feature type="region of interest" description="Disordered" evidence="5">
    <location>
        <begin position="297"/>
        <end position="351"/>
    </location>
</feature>
<dbReference type="HOGENOM" id="CLU_000288_103_1_1"/>
<organism evidence="7 8">
    <name type="scientific">Serendipita indica (strain DSM 11827)</name>
    <name type="common">Root endophyte fungus</name>
    <name type="synonym">Piriformospora indica</name>
    <dbReference type="NCBI Taxonomy" id="1109443"/>
    <lineage>
        <taxon>Eukaryota</taxon>
        <taxon>Fungi</taxon>
        <taxon>Dikarya</taxon>
        <taxon>Basidiomycota</taxon>
        <taxon>Agaricomycotina</taxon>
        <taxon>Agaricomycetes</taxon>
        <taxon>Sebacinales</taxon>
        <taxon>Serendipitaceae</taxon>
        <taxon>Serendipita</taxon>
    </lineage>
</organism>
<comment type="caution">
    <text evidence="7">The sequence shown here is derived from an EMBL/GenBank/DDBJ whole genome shotgun (WGS) entry which is preliminary data.</text>
</comment>
<sequence>MSRLSLGELRAITLSTTSVFVYLGPHLVLCGPILHQASPLKADSMASVRDITSSGLLQASQTPCDTLPVPQNLFVARLLDNADKTASPSSIPSSSNSVPSLTAPAMVAGVAQGKSPDLKVWNPPRLLIPWPQTMKCATNHLTRKLCVRHKRMADEGANVAMQQSLDALPVSEREAVNRIWSTFSSSSHPSRALILKGILTMCCFSQLSLLSQELQNIIRIDPFTVLPSEISLRVLGYLDAISLGRAAQVSRKWRGLADDDVLWKGICEQHINKKCTKCGWALPLMKKLQMPVRPFRVHSDNKRQRQEHDSILSANKRIKTSSSSCSSSLSATPSTSRESTPQPSTPSSLTEIRTRPWKNVYCERLRLERNWRSGRFVGRTLKGHANGVMCLQFAERLATVKYPVLITGSYDHTVRVWNMAEGKELRCIQGHTRAIRALQFDEVKLITGSMDSTLRIWNWRTGECLKELRGHSAGVVALAFDDDVIVSGSVDTTVRVWNLRSQDSFVLRGHLDWVNSVLLWDDPTRAEAGHGPNADPLNIPAGKMLFSASDDGIVRLWDLANRVCVRSFTGHAGQIQSLKLIMVDQSKLMRQDESVPRANDGSTIGHPYNTVPSGLPGFAPANLSIPSPPSSDHPGYQSPQFTPPDGFDPTAYRSNSNSPLQDAAYSHIKSLDQAYELPYEPEHSRPVPVLITGSLDNTVRVWDVETGGLIKTLFGHIEGVWAVAADRLRIVSGSHDRTIKIWERDSGTCQTTLVGHRGAVTCLALSDDKIVSGSDDGDIKIWDFSPQE</sequence>
<keyword evidence="2" id="KW-0677">Repeat</keyword>
<dbReference type="SUPFAM" id="SSF81383">
    <property type="entry name" value="F-box domain"/>
    <property type="match status" value="1"/>
</dbReference>
<dbReference type="STRING" id="1109443.G4T6F4"/>
<gene>
    <name evidence="7" type="ORF">PIIN_00768</name>
</gene>
<dbReference type="Pfam" id="PF00400">
    <property type="entry name" value="WD40"/>
    <property type="match status" value="7"/>
</dbReference>
<dbReference type="CDD" id="cd22147">
    <property type="entry name" value="F-box_SpPof1-like"/>
    <property type="match status" value="1"/>
</dbReference>
<dbReference type="InterPro" id="IPR020472">
    <property type="entry name" value="WD40_PAC1"/>
</dbReference>
<dbReference type="InterPro" id="IPR036047">
    <property type="entry name" value="F-box-like_dom_sf"/>
</dbReference>
<feature type="repeat" description="WD" evidence="4">
    <location>
        <begin position="690"/>
        <end position="712"/>
    </location>
</feature>
<feature type="repeat" description="WD" evidence="4">
    <location>
        <begin position="428"/>
        <end position="467"/>
    </location>
</feature>
<evidence type="ECO:0000256" key="1">
    <source>
        <dbReference type="ARBA" id="ARBA00022574"/>
    </source>
</evidence>
<dbReference type="SMART" id="SM00320">
    <property type="entry name" value="WD40"/>
    <property type="match status" value="7"/>
</dbReference>
<proteinExistence type="predicted"/>
<dbReference type="SMART" id="SM00256">
    <property type="entry name" value="FBOX"/>
    <property type="match status" value="1"/>
</dbReference>
<reference evidence="7 8" key="1">
    <citation type="journal article" date="2011" name="PLoS Pathog.">
        <title>Endophytic Life Strategies Decoded by Genome and Transcriptome Analyses of the Mutualistic Root Symbiont Piriformospora indica.</title>
        <authorList>
            <person name="Zuccaro A."/>
            <person name="Lahrmann U."/>
            <person name="Guldener U."/>
            <person name="Langen G."/>
            <person name="Pfiffi S."/>
            <person name="Biedenkopf D."/>
            <person name="Wong P."/>
            <person name="Samans B."/>
            <person name="Grimm C."/>
            <person name="Basiewicz M."/>
            <person name="Murat C."/>
            <person name="Martin F."/>
            <person name="Kogel K.H."/>
        </authorList>
    </citation>
    <scope>NUCLEOTIDE SEQUENCE [LARGE SCALE GENOMIC DNA]</scope>
    <source>
        <strain evidence="7 8">DSM 11827</strain>
    </source>
</reference>
<feature type="repeat" description="WD" evidence="4">
    <location>
        <begin position="753"/>
        <end position="788"/>
    </location>
</feature>
<dbReference type="InterPro" id="IPR015943">
    <property type="entry name" value="WD40/YVTN_repeat-like_dom_sf"/>
</dbReference>
<dbReference type="Pfam" id="PF12937">
    <property type="entry name" value="F-box-like"/>
    <property type="match status" value="1"/>
</dbReference>
<dbReference type="InterPro" id="IPR001680">
    <property type="entry name" value="WD40_rpt"/>
</dbReference>
<dbReference type="OMA" id="GIAHVWS"/>
<dbReference type="InParanoid" id="G4T6F4"/>
<dbReference type="PANTHER" id="PTHR19872">
    <property type="entry name" value="UBIQUITIN LIGASE SPECIFICITY FACTOR/HREP PROTEIN"/>
    <property type="match status" value="1"/>
</dbReference>
<evidence type="ECO:0000256" key="3">
    <source>
        <dbReference type="ARBA" id="ARBA00022786"/>
    </source>
</evidence>
<keyword evidence="8" id="KW-1185">Reference proteome</keyword>
<dbReference type="Proteomes" id="UP000007148">
    <property type="component" value="Unassembled WGS sequence"/>
</dbReference>
<dbReference type="PANTHER" id="PTHR19872:SF9">
    <property type="entry name" value="UBIQUITIN-BINDING SDF UBIQUITIN LIGASE COMPLEX SUBUNIT"/>
    <property type="match status" value="1"/>
</dbReference>